<dbReference type="Proteomes" id="UP000019484">
    <property type="component" value="Unassembled WGS sequence"/>
</dbReference>
<dbReference type="PANTHER" id="PTHR42951">
    <property type="entry name" value="METALLO-BETA-LACTAMASE DOMAIN-CONTAINING"/>
    <property type="match status" value="1"/>
</dbReference>
<feature type="region of interest" description="Disordered" evidence="1">
    <location>
        <begin position="62"/>
        <end position="86"/>
    </location>
</feature>
<evidence type="ECO:0000313" key="2">
    <source>
        <dbReference type="EMBL" id="EXJ91123.1"/>
    </source>
</evidence>
<comment type="caution">
    <text evidence="2">The sequence shown here is derived from an EMBL/GenBank/DDBJ whole genome shotgun (WGS) entry which is preliminary data.</text>
</comment>
<dbReference type="EMBL" id="AMWN01000003">
    <property type="protein sequence ID" value="EXJ91123.1"/>
    <property type="molecule type" value="Genomic_DNA"/>
</dbReference>
<dbReference type="RefSeq" id="XP_007723317.1">
    <property type="nucleotide sequence ID" value="XM_007725127.1"/>
</dbReference>
<dbReference type="GeneID" id="19159116"/>
<gene>
    <name evidence="2" type="ORF">A1O1_04230</name>
</gene>
<dbReference type="InterPro" id="IPR050855">
    <property type="entry name" value="NDM-1-like"/>
</dbReference>
<dbReference type="PANTHER" id="PTHR42951:SF4">
    <property type="entry name" value="ACYL-COENZYME A THIOESTERASE MBLAC2"/>
    <property type="match status" value="1"/>
</dbReference>
<organism evidence="2 3">
    <name type="scientific">Capronia coronata CBS 617.96</name>
    <dbReference type="NCBI Taxonomy" id="1182541"/>
    <lineage>
        <taxon>Eukaryota</taxon>
        <taxon>Fungi</taxon>
        <taxon>Dikarya</taxon>
        <taxon>Ascomycota</taxon>
        <taxon>Pezizomycotina</taxon>
        <taxon>Eurotiomycetes</taxon>
        <taxon>Chaetothyriomycetidae</taxon>
        <taxon>Chaetothyriales</taxon>
        <taxon>Herpotrichiellaceae</taxon>
        <taxon>Capronia</taxon>
    </lineage>
</organism>
<dbReference type="STRING" id="1182541.W9YEZ3"/>
<dbReference type="SUPFAM" id="SSF56281">
    <property type="entry name" value="Metallo-hydrolase/oxidoreductase"/>
    <property type="match status" value="1"/>
</dbReference>
<sequence length="628" mass="70565">MISLDNEELCLAMLPSSCPYTISKLDADNGVDSKTWLIREHDQYGEYPHIYAKICRATRESMPQTRGLSGDTKLKSADLGRDQDEKDEKRYDEVIILSDTGCGTEVPYPTSHHACAVEHAGSSMLSSRPEPAVWNLGTFLEYTLNPAGRIPYLVMTTHCHYDHIMGLWKLPPTTTTRLQVQDRVSISPRLRPDGASISPPVGRADGRDDVQMSNMPATTVLSSSHGKSFVIPYANLQRHSLCENNGLQAPNYTVSVWADDMQRVVYSTPASLRSIPTPLTILHMPGHTPDSLAWYDADTHMLCVGDSFYLKETPTTRAAPWGPEPAMPTIFTLESDLADWWTSARKVLAFVREKNAELKWQRWDGARRGGEDDCFVFVEYAGVSDGDRDPRFRDAIEPGLESGSPVPEFAHEHQEGNHDDDWVLVDIAHRSSSPSAPERVSLCAAHTTVSVDAEAATLTVLSFMARILRDEVPCRRVADGSGGEERWLWDYALNRDSAVSVPFQNEDDKSRYWHHGENDRKDQNGRKDKTQYQGHHEISECKDSWAVKASKSLNLDQRWNSRGFPIQDVQSQRQGQGHPSGNNGYVDGSGYERHLRYEYSVLAPLCVVEEGRRTIPRSEWDVFCERAV</sequence>
<dbReference type="AlphaFoldDB" id="W9YEZ3"/>
<dbReference type="Gene3D" id="3.60.15.10">
    <property type="entry name" value="Ribonuclease Z/Hydroxyacylglutathione hydrolase-like"/>
    <property type="match status" value="1"/>
</dbReference>
<protein>
    <recommendedName>
        <fullName evidence="4">Metallo-beta-lactamase domain-containing protein</fullName>
    </recommendedName>
</protein>
<reference evidence="2 3" key="1">
    <citation type="submission" date="2013-03" db="EMBL/GenBank/DDBJ databases">
        <title>The Genome Sequence of Capronia coronata CBS 617.96.</title>
        <authorList>
            <consortium name="The Broad Institute Genomics Platform"/>
            <person name="Cuomo C."/>
            <person name="de Hoog S."/>
            <person name="Gorbushina A."/>
            <person name="Walker B."/>
            <person name="Young S.K."/>
            <person name="Zeng Q."/>
            <person name="Gargeya S."/>
            <person name="Fitzgerald M."/>
            <person name="Haas B."/>
            <person name="Abouelleil A."/>
            <person name="Allen A.W."/>
            <person name="Alvarado L."/>
            <person name="Arachchi H.M."/>
            <person name="Berlin A.M."/>
            <person name="Chapman S.B."/>
            <person name="Gainer-Dewar J."/>
            <person name="Goldberg J."/>
            <person name="Griggs A."/>
            <person name="Gujja S."/>
            <person name="Hansen M."/>
            <person name="Howarth C."/>
            <person name="Imamovic A."/>
            <person name="Ireland A."/>
            <person name="Larimer J."/>
            <person name="McCowan C."/>
            <person name="Murphy C."/>
            <person name="Pearson M."/>
            <person name="Poon T.W."/>
            <person name="Priest M."/>
            <person name="Roberts A."/>
            <person name="Saif S."/>
            <person name="Shea T."/>
            <person name="Sisk P."/>
            <person name="Sykes S."/>
            <person name="Wortman J."/>
            <person name="Nusbaum C."/>
            <person name="Birren B."/>
        </authorList>
    </citation>
    <scope>NUCLEOTIDE SEQUENCE [LARGE SCALE GENOMIC DNA]</scope>
    <source>
        <strain evidence="2 3">CBS 617.96</strain>
    </source>
</reference>
<proteinExistence type="predicted"/>
<feature type="region of interest" description="Disordered" evidence="1">
    <location>
        <begin position="188"/>
        <end position="211"/>
    </location>
</feature>
<evidence type="ECO:0000313" key="3">
    <source>
        <dbReference type="Proteomes" id="UP000019484"/>
    </source>
</evidence>
<accession>W9YEZ3</accession>
<dbReference type="InterPro" id="IPR036866">
    <property type="entry name" value="RibonucZ/Hydroxyglut_hydro"/>
</dbReference>
<feature type="region of interest" description="Disordered" evidence="1">
    <location>
        <begin position="509"/>
        <end position="534"/>
    </location>
</feature>
<dbReference type="eggNOG" id="ENOG502S1UX">
    <property type="taxonomic scope" value="Eukaryota"/>
</dbReference>
<feature type="compositionally biased region" description="Basic and acidic residues" evidence="1">
    <location>
        <begin position="72"/>
        <end position="86"/>
    </location>
</feature>
<dbReference type="HOGENOM" id="CLU_450566_0_0_1"/>
<name>W9YEZ3_9EURO</name>
<keyword evidence="3" id="KW-1185">Reference proteome</keyword>
<evidence type="ECO:0008006" key="4">
    <source>
        <dbReference type="Google" id="ProtNLM"/>
    </source>
</evidence>
<dbReference type="OrthoDB" id="3341310at2759"/>
<evidence type="ECO:0000256" key="1">
    <source>
        <dbReference type="SAM" id="MobiDB-lite"/>
    </source>
</evidence>